<evidence type="ECO:0000313" key="2">
    <source>
        <dbReference type="EMBL" id="RDU48205.1"/>
    </source>
</evidence>
<dbReference type="Proteomes" id="UP000256321">
    <property type="component" value="Unassembled WGS sequence"/>
</dbReference>
<comment type="caution">
    <text evidence="2">The sequence shown here is derived from an EMBL/GenBank/DDBJ whole genome shotgun (WGS) entry which is preliminary data.</text>
</comment>
<reference evidence="2 3" key="1">
    <citation type="submission" date="2018-07" db="EMBL/GenBank/DDBJ databases">
        <title>Parabacteroides acidifaciens nov. sp., isolated from human feces.</title>
        <authorList>
            <person name="Wang Y.J."/>
        </authorList>
    </citation>
    <scope>NUCLEOTIDE SEQUENCE [LARGE SCALE GENOMIC DNA]</scope>
    <source>
        <strain evidence="2 3">426-9</strain>
    </source>
</reference>
<reference evidence="1 4" key="2">
    <citation type="submission" date="2020-08" db="EMBL/GenBank/DDBJ databases">
        <title>Genome public.</title>
        <authorList>
            <person name="Liu C."/>
            <person name="Sun Q."/>
        </authorList>
    </citation>
    <scope>NUCLEOTIDE SEQUENCE [LARGE SCALE GENOMIC DNA]</scope>
    <source>
        <strain evidence="1 4">426_9</strain>
    </source>
</reference>
<keyword evidence="4" id="KW-1185">Reference proteome</keyword>
<dbReference type="Proteomes" id="UP000629596">
    <property type="component" value="Unassembled WGS sequence"/>
</dbReference>
<name>A0A3D8HB39_9BACT</name>
<gene>
    <name evidence="2" type="ORF">DWU89_15695</name>
    <name evidence="1" type="ORF">H8784_15325</name>
</gene>
<proteinExistence type="predicted"/>
<evidence type="ECO:0000313" key="4">
    <source>
        <dbReference type="Proteomes" id="UP000629596"/>
    </source>
</evidence>
<accession>A0A3D8HB39</accession>
<dbReference type="RefSeq" id="WP_115500574.1">
    <property type="nucleotide sequence ID" value="NZ_JACRTI010000045.1"/>
</dbReference>
<organism evidence="2 3">
    <name type="scientific">Parabacteroides acidifaciens</name>
    <dbReference type="NCBI Taxonomy" id="2290935"/>
    <lineage>
        <taxon>Bacteria</taxon>
        <taxon>Pseudomonadati</taxon>
        <taxon>Bacteroidota</taxon>
        <taxon>Bacteroidia</taxon>
        <taxon>Bacteroidales</taxon>
        <taxon>Tannerellaceae</taxon>
        <taxon>Parabacteroides</taxon>
    </lineage>
</organism>
<evidence type="ECO:0000313" key="3">
    <source>
        <dbReference type="Proteomes" id="UP000256321"/>
    </source>
</evidence>
<sequence length="258" mass="30080">MNSQIISMKQNMKYIVIMLFSMYVFCLNAQESRSYYSLIENTLKFRKKGLDKVVYDPSFFSSSKEGELAEINNLLNLDLIRYYKLWNTYDTELKVKVFLESEKGKELYQKMKQEYDKLKSSTCSLIFDLPRSSSYDLTSKCIKLSFSVSQYSFGNIENYTEFYQLCLSLPTSIKTEKPKKIFGGSDYFYVNTIYIPIDSESKALEVENNIKNCAILVIFNKLDTVKKKTALFTESFILGRSLNVYLINTRDGNIYTKL</sequence>
<protein>
    <submittedName>
        <fullName evidence="2">Uncharacterized protein</fullName>
    </submittedName>
</protein>
<evidence type="ECO:0000313" key="1">
    <source>
        <dbReference type="EMBL" id="MBC8603085.1"/>
    </source>
</evidence>
<dbReference type="EMBL" id="JACRTI010000045">
    <property type="protein sequence ID" value="MBC8603085.1"/>
    <property type="molecule type" value="Genomic_DNA"/>
</dbReference>
<dbReference type="EMBL" id="QREV01000045">
    <property type="protein sequence ID" value="RDU48205.1"/>
    <property type="molecule type" value="Genomic_DNA"/>
</dbReference>
<dbReference type="AlphaFoldDB" id="A0A3D8HB39"/>